<dbReference type="PANTHER" id="PTHR43214:SF41">
    <property type="entry name" value="NITRATE_NITRITE RESPONSE REGULATOR PROTEIN NARP"/>
    <property type="match status" value="1"/>
</dbReference>
<feature type="domain" description="HTH luxR-type" evidence="6">
    <location>
        <begin position="149"/>
        <end position="214"/>
    </location>
</feature>
<comment type="caution">
    <text evidence="8">The sequence shown here is derived from an EMBL/GenBank/DDBJ whole genome shotgun (WGS) entry which is preliminary data.</text>
</comment>
<evidence type="ECO:0000259" key="6">
    <source>
        <dbReference type="PROSITE" id="PS50043"/>
    </source>
</evidence>
<reference evidence="8" key="1">
    <citation type="journal article" date="2020" name="mSystems">
        <title>Genome- and Community-Level Interaction Insights into Carbon Utilization and Element Cycling Functions of Hydrothermarchaeota in Hydrothermal Sediment.</title>
        <authorList>
            <person name="Zhou Z."/>
            <person name="Liu Y."/>
            <person name="Xu W."/>
            <person name="Pan J."/>
            <person name="Luo Z.H."/>
            <person name="Li M."/>
        </authorList>
    </citation>
    <scope>NUCLEOTIDE SEQUENCE [LARGE SCALE GENOMIC DNA]</scope>
    <source>
        <strain evidence="8">SpSt-413</strain>
    </source>
</reference>
<dbReference type="InterPro" id="IPR001789">
    <property type="entry name" value="Sig_transdc_resp-reg_receiver"/>
</dbReference>
<dbReference type="SUPFAM" id="SSF52172">
    <property type="entry name" value="CheY-like"/>
    <property type="match status" value="1"/>
</dbReference>
<keyword evidence="4" id="KW-0804">Transcription</keyword>
<evidence type="ECO:0000259" key="7">
    <source>
        <dbReference type="PROSITE" id="PS50110"/>
    </source>
</evidence>
<name>A0A7C3W8V5_9BACT</name>
<sequence>MPDHTIRLLLAEDIEILRKGLKVLLAGHPQLEVAGEAGDGVEAVRMAMELNPDVILMDLSMPRMDGADAIAEIKRRSPQTGILALTAYMEPELVKKTLAAGADGYLLKNVKADELAMAIEKVAGGCPYVCPEIAQMLIDSFVSPGGHAVLEDDGLLTGREREVLAFIASGLTCKEVAARLDLSPKTVDTHKVNIKRKIGVKSSAEMIVYAIERGLAGSSSSARAS</sequence>
<dbReference type="InterPro" id="IPR058245">
    <property type="entry name" value="NreC/VraR/RcsB-like_REC"/>
</dbReference>
<dbReference type="PRINTS" id="PR00038">
    <property type="entry name" value="HTHLUXR"/>
</dbReference>
<proteinExistence type="predicted"/>
<dbReference type="SMART" id="SM00421">
    <property type="entry name" value="HTH_LUXR"/>
    <property type="match status" value="1"/>
</dbReference>
<accession>A0A7C3W8V5</accession>
<protein>
    <submittedName>
        <fullName evidence="8">Response regulator transcription factor</fullName>
    </submittedName>
</protein>
<dbReference type="PANTHER" id="PTHR43214">
    <property type="entry name" value="TWO-COMPONENT RESPONSE REGULATOR"/>
    <property type="match status" value="1"/>
</dbReference>
<keyword evidence="3" id="KW-0238">DNA-binding</keyword>
<dbReference type="PROSITE" id="PS50043">
    <property type="entry name" value="HTH_LUXR_2"/>
    <property type="match status" value="1"/>
</dbReference>
<evidence type="ECO:0000256" key="5">
    <source>
        <dbReference type="PROSITE-ProRule" id="PRU00169"/>
    </source>
</evidence>
<feature type="domain" description="Response regulatory" evidence="7">
    <location>
        <begin position="7"/>
        <end position="123"/>
    </location>
</feature>
<evidence type="ECO:0000313" key="8">
    <source>
        <dbReference type="EMBL" id="HGG91319.1"/>
    </source>
</evidence>
<evidence type="ECO:0000256" key="1">
    <source>
        <dbReference type="ARBA" id="ARBA00022553"/>
    </source>
</evidence>
<evidence type="ECO:0000256" key="2">
    <source>
        <dbReference type="ARBA" id="ARBA00023015"/>
    </source>
</evidence>
<dbReference type="CDD" id="cd06170">
    <property type="entry name" value="LuxR_C_like"/>
    <property type="match status" value="1"/>
</dbReference>
<dbReference type="InterPro" id="IPR000792">
    <property type="entry name" value="Tscrpt_reg_LuxR_C"/>
</dbReference>
<dbReference type="SUPFAM" id="SSF46894">
    <property type="entry name" value="C-terminal effector domain of the bipartite response regulators"/>
    <property type="match status" value="1"/>
</dbReference>
<dbReference type="GO" id="GO:0003677">
    <property type="term" value="F:DNA binding"/>
    <property type="evidence" value="ECO:0007669"/>
    <property type="project" value="UniProtKB-KW"/>
</dbReference>
<organism evidence="8">
    <name type="scientific">Fundidesulfovibrio putealis</name>
    <dbReference type="NCBI Taxonomy" id="270496"/>
    <lineage>
        <taxon>Bacteria</taxon>
        <taxon>Pseudomonadati</taxon>
        <taxon>Thermodesulfobacteriota</taxon>
        <taxon>Desulfovibrionia</taxon>
        <taxon>Desulfovibrionales</taxon>
        <taxon>Desulfovibrionaceae</taxon>
        <taxon>Fundidesulfovibrio</taxon>
    </lineage>
</organism>
<dbReference type="InterPro" id="IPR039420">
    <property type="entry name" value="WalR-like"/>
</dbReference>
<dbReference type="CDD" id="cd17535">
    <property type="entry name" value="REC_NarL-like"/>
    <property type="match status" value="1"/>
</dbReference>
<gene>
    <name evidence="8" type="ORF">ENR59_00010</name>
</gene>
<evidence type="ECO:0000256" key="3">
    <source>
        <dbReference type="ARBA" id="ARBA00023125"/>
    </source>
</evidence>
<dbReference type="Gene3D" id="3.40.50.2300">
    <property type="match status" value="1"/>
</dbReference>
<dbReference type="InterPro" id="IPR011006">
    <property type="entry name" value="CheY-like_superfamily"/>
</dbReference>
<keyword evidence="2" id="KW-0805">Transcription regulation</keyword>
<dbReference type="Pfam" id="PF00196">
    <property type="entry name" value="GerE"/>
    <property type="match status" value="1"/>
</dbReference>
<dbReference type="SMART" id="SM00448">
    <property type="entry name" value="REC"/>
    <property type="match status" value="1"/>
</dbReference>
<dbReference type="Pfam" id="PF00072">
    <property type="entry name" value="Response_reg"/>
    <property type="match status" value="1"/>
</dbReference>
<dbReference type="PROSITE" id="PS50110">
    <property type="entry name" value="RESPONSE_REGULATORY"/>
    <property type="match status" value="1"/>
</dbReference>
<dbReference type="EMBL" id="DSRP01000001">
    <property type="protein sequence ID" value="HGG91319.1"/>
    <property type="molecule type" value="Genomic_DNA"/>
</dbReference>
<evidence type="ECO:0000256" key="4">
    <source>
        <dbReference type="ARBA" id="ARBA00023163"/>
    </source>
</evidence>
<dbReference type="GO" id="GO:0000160">
    <property type="term" value="P:phosphorelay signal transduction system"/>
    <property type="evidence" value="ECO:0007669"/>
    <property type="project" value="InterPro"/>
</dbReference>
<dbReference type="InterPro" id="IPR016032">
    <property type="entry name" value="Sig_transdc_resp-reg_C-effctor"/>
</dbReference>
<keyword evidence="1 5" id="KW-0597">Phosphoprotein</keyword>
<dbReference type="AlphaFoldDB" id="A0A7C3W8V5"/>
<feature type="modified residue" description="4-aspartylphosphate" evidence="5">
    <location>
        <position position="58"/>
    </location>
</feature>
<dbReference type="GO" id="GO:0006355">
    <property type="term" value="P:regulation of DNA-templated transcription"/>
    <property type="evidence" value="ECO:0007669"/>
    <property type="project" value="InterPro"/>
</dbReference>